<protein>
    <recommendedName>
        <fullName evidence="1">DUF374 domain-containing protein</fullName>
    </recommendedName>
</protein>
<organism evidence="2">
    <name type="scientific">marine sediment metagenome</name>
    <dbReference type="NCBI Taxonomy" id="412755"/>
    <lineage>
        <taxon>unclassified sequences</taxon>
        <taxon>metagenomes</taxon>
        <taxon>ecological metagenomes</taxon>
    </lineage>
</organism>
<gene>
    <name evidence="2" type="ORF">S01H4_27399</name>
</gene>
<accession>X1A488</accession>
<proteinExistence type="predicted"/>
<evidence type="ECO:0000259" key="1">
    <source>
        <dbReference type="Pfam" id="PF04028"/>
    </source>
</evidence>
<evidence type="ECO:0000313" key="2">
    <source>
        <dbReference type="EMBL" id="GAG76604.1"/>
    </source>
</evidence>
<dbReference type="InterPro" id="IPR007172">
    <property type="entry name" value="DUF374"/>
</dbReference>
<dbReference type="AlphaFoldDB" id="X1A488"/>
<dbReference type="EMBL" id="BART01013387">
    <property type="protein sequence ID" value="GAG76604.1"/>
    <property type="molecule type" value="Genomic_DNA"/>
</dbReference>
<feature type="non-terminal residue" evidence="2">
    <location>
        <position position="114"/>
    </location>
</feature>
<comment type="caution">
    <text evidence="2">The sequence shown here is derived from an EMBL/GenBank/DDBJ whole genome shotgun (WGS) entry which is preliminary data.</text>
</comment>
<sequence length="114" mass="12525">MNAISAGGLSLGSRLLGQLGRLLFGTLFFLNRIIVRGEDSLTQARTSGRPVFLGFWHGGMIYPLWYLRRYRPLALVSQSSDGNIIAGLLESWGYATIRGSSTTGSQEALRAMMR</sequence>
<name>X1A488_9ZZZZ</name>
<feature type="domain" description="DUF374" evidence="1">
    <location>
        <begin position="66"/>
        <end position="114"/>
    </location>
</feature>
<reference evidence="2" key="1">
    <citation type="journal article" date="2014" name="Front. Microbiol.">
        <title>High frequency of phylogenetically diverse reductive dehalogenase-homologous genes in deep subseafloor sedimentary metagenomes.</title>
        <authorList>
            <person name="Kawai M."/>
            <person name="Futagami T."/>
            <person name="Toyoda A."/>
            <person name="Takaki Y."/>
            <person name="Nishi S."/>
            <person name="Hori S."/>
            <person name="Arai W."/>
            <person name="Tsubouchi T."/>
            <person name="Morono Y."/>
            <person name="Uchiyama I."/>
            <person name="Ito T."/>
            <person name="Fujiyama A."/>
            <person name="Inagaki F."/>
            <person name="Takami H."/>
        </authorList>
    </citation>
    <scope>NUCLEOTIDE SEQUENCE</scope>
    <source>
        <strain evidence="2">Expedition CK06-06</strain>
    </source>
</reference>
<dbReference type="Pfam" id="PF04028">
    <property type="entry name" value="DUF374"/>
    <property type="match status" value="1"/>
</dbReference>